<evidence type="ECO:0000256" key="7">
    <source>
        <dbReference type="RuleBase" id="RU000454"/>
    </source>
</evidence>
<dbReference type="InterPro" id="IPR001461">
    <property type="entry name" value="Aspartic_peptidase_A1"/>
</dbReference>
<dbReference type="PROSITE" id="PS51767">
    <property type="entry name" value="PEPTIDASE_A1"/>
    <property type="match status" value="1"/>
</dbReference>
<gene>
    <name evidence="9" type="ORF">GSBLH_T00007015001</name>
</gene>
<dbReference type="InParanoid" id="D8LZL1"/>
<evidence type="ECO:0000256" key="2">
    <source>
        <dbReference type="ARBA" id="ARBA00022670"/>
    </source>
</evidence>
<keyword evidence="10" id="KW-1185">Reference proteome</keyword>
<proteinExistence type="inferred from homology"/>
<dbReference type="GO" id="GO:0006508">
    <property type="term" value="P:proteolysis"/>
    <property type="evidence" value="ECO:0007669"/>
    <property type="project" value="UniProtKB-KW"/>
</dbReference>
<reference evidence="9" key="1">
    <citation type="submission" date="2010-02" db="EMBL/GenBank/DDBJ databases">
        <title>Sequencing and annotation of the Blastocystis hominis genome.</title>
        <authorList>
            <person name="Wincker P."/>
        </authorList>
    </citation>
    <scope>NUCLEOTIDE SEQUENCE</scope>
    <source>
        <strain evidence="9">Singapore isolate B</strain>
    </source>
</reference>
<dbReference type="PANTHER" id="PTHR47965:SF12">
    <property type="entry name" value="ASPARTIC PROTEINASE 3-RELATED"/>
    <property type="match status" value="1"/>
</dbReference>
<dbReference type="PROSITE" id="PS00141">
    <property type="entry name" value="ASP_PROTEASE"/>
    <property type="match status" value="1"/>
</dbReference>
<comment type="similarity">
    <text evidence="1 7">Belongs to the peptidase A1 family.</text>
</comment>
<evidence type="ECO:0000256" key="1">
    <source>
        <dbReference type="ARBA" id="ARBA00007447"/>
    </source>
</evidence>
<organism evidence="9">
    <name type="scientific">Blastocystis hominis</name>
    <dbReference type="NCBI Taxonomy" id="12968"/>
    <lineage>
        <taxon>Eukaryota</taxon>
        <taxon>Sar</taxon>
        <taxon>Stramenopiles</taxon>
        <taxon>Bigyra</taxon>
        <taxon>Opalozoa</taxon>
        <taxon>Opalinata</taxon>
        <taxon>Blastocystidae</taxon>
        <taxon>Blastocystis</taxon>
    </lineage>
</organism>
<dbReference type="PANTHER" id="PTHR47965">
    <property type="entry name" value="ASPARTYL PROTEASE-RELATED"/>
    <property type="match status" value="1"/>
</dbReference>
<dbReference type="CDD" id="cd05471">
    <property type="entry name" value="pepsin_like"/>
    <property type="match status" value="1"/>
</dbReference>
<dbReference type="InterPro" id="IPR021109">
    <property type="entry name" value="Peptidase_aspartic_dom_sf"/>
</dbReference>
<keyword evidence="2 7" id="KW-0645">Protease</keyword>
<evidence type="ECO:0000256" key="5">
    <source>
        <dbReference type="ARBA" id="ARBA00022801"/>
    </source>
</evidence>
<dbReference type="Gene3D" id="2.40.70.10">
    <property type="entry name" value="Acid Proteases"/>
    <property type="match status" value="1"/>
</dbReference>
<evidence type="ECO:0000313" key="10">
    <source>
        <dbReference type="Proteomes" id="UP000008312"/>
    </source>
</evidence>
<dbReference type="InterPro" id="IPR033121">
    <property type="entry name" value="PEPTIDASE_A1"/>
</dbReference>
<name>D8LZL1_BLAHO</name>
<dbReference type="EMBL" id="FN668641">
    <property type="protein sequence ID" value="CBK21250.2"/>
    <property type="molecule type" value="Genomic_DNA"/>
</dbReference>
<dbReference type="OrthoDB" id="771136at2759"/>
<protein>
    <recommendedName>
        <fullName evidence="8">Peptidase A1 domain-containing protein</fullName>
    </recommendedName>
</protein>
<dbReference type="RefSeq" id="XP_012895298.1">
    <property type="nucleotide sequence ID" value="XM_013039844.1"/>
</dbReference>
<keyword evidence="4 7" id="KW-0064">Aspartyl protease</keyword>
<dbReference type="InterPro" id="IPR034164">
    <property type="entry name" value="Pepsin-like_dom"/>
</dbReference>
<sequence>MPDVSTGMFVPPPSAVPVPTALSAPSTYPTEMAARTLSIPLFLSPSAEGGLYQDSSSLLGYNDTSSPPVTTTFGVVAREQGTWDGNTDGLLGLAYSNLYCSPTCHNTILDDLYARYAKDGYQDVFGLCLSEEKGILSLGALDSQLVAGEIYWIDVQDPAFYSISLTKFRFGSVEITSSRYQAILDSGTTLLLLPTALYTIFYTVVTQQYPSLPGVSSRPSFFDGQALNIDPTSSWPDLHLHFGDIDVRVPPSVYFTKIKQGFFSYWYLGVYPVEASVASQFDASRYILLGDAFLRGVTVFHDRENDRVGLGVPSSFCFVSNYAVINDFDPRTNENFNGTDIEPEADLDFWLRLRFFFLEYFMETFFAVILALCLCACCCQECGWAAGST</sequence>
<evidence type="ECO:0000313" key="9">
    <source>
        <dbReference type="EMBL" id="CBK21250.2"/>
    </source>
</evidence>
<dbReference type="GO" id="GO:0004190">
    <property type="term" value="F:aspartic-type endopeptidase activity"/>
    <property type="evidence" value="ECO:0007669"/>
    <property type="project" value="UniProtKB-KW"/>
</dbReference>
<keyword evidence="3" id="KW-0732">Signal</keyword>
<dbReference type="Pfam" id="PF00026">
    <property type="entry name" value="Asp"/>
    <property type="match status" value="1"/>
</dbReference>
<feature type="domain" description="Peptidase A1" evidence="8">
    <location>
        <begin position="1"/>
        <end position="311"/>
    </location>
</feature>
<dbReference type="SUPFAM" id="SSF50630">
    <property type="entry name" value="Acid proteases"/>
    <property type="match status" value="1"/>
</dbReference>
<dbReference type="Proteomes" id="UP000008312">
    <property type="component" value="Unassembled WGS sequence"/>
</dbReference>
<keyword evidence="5 7" id="KW-0378">Hydrolase</keyword>
<evidence type="ECO:0000256" key="4">
    <source>
        <dbReference type="ARBA" id="ARBA00022750"/>
    </source>
</evidence>
<dbReference type="GeneID" id="24923139"/>
<keyword evidence="6" id="KW-0865">Zymogen</keyword>
<evidence type="ECO:0000256" key="6">
    <source>
        <dbReference type="ARBA" id="ARBA00023145"/>
    </source>
</evidence>
<dbReference type="InterPro" id="IPR001969">
    <property type="entry name" value="Aspartic_peptidase_AS"/>
</dbReference>
<evidence type="ECO:0000256" key="3">
    <source>
        <dbReference type="ARBA" id="ARBA00022729"/>
    </source>
</evidence>
<evidence type="ECO:0000259" key="8">
    <source>
        <dbReference type="PROSITE" id="PS51767"/>
    </source>
</evidence>
<dbReference type="PRINTS" id="PR00792">
    <property type="entry name" value="PEPSIN"/>
</dbReference>
<accession>D8LZL1</accession>
<dbReference type="AlphaFoldDB" id="D8LZL1"/>